<sequence length="188" mass="19513">MTALLFSSVLLLVSGIWVQAAQPIGNRERLPDCERAAAVCRLHNGTVSGIIRLSRQRVTAPVSVSGQIRGLSPGLHGFHVHQYGDLSGGCASAGGHFNPFQKNHGAPTDDDRHVGDLGNIEAGSDGVAAINIVDHQLRLCGPISVMGRAIVVHAQQDDLGRGGNEESKKTGNAGARVGCCVIGAASLQ</sequence>
<dbReference type="GO" id="GO:0004784">
    <property type="term" value="F:superoxide dismutase activity"/>
    <property type="evidence" value="ECO:0007669"/>
    <property type="project" value="UniProtKB-EC"/>
</dbReference>
<dbReference type="PROSITE" id="PS00332">
    <property type="entry name" value="SOD_CU_ZN_2"/>
    <property type="match status" value="1"/>
</dbReference>
<protein>
    <recommendedName>
        <fullName evidence="7">Superoxide dismutase [Cu-Zn]</fullName>
        <ecNumber evidence="7">1.15.1.1</ecNumber>
    </recommendedName>
</protein>
<dbReference type="GO" id="GO:0005507">
    <property type="term" value="F:copper ion binding"/>
    <property type="evidence" value="ECO:0007669"/>
    <property type="project" value="InterPro"/>
</dbReference>
<dbReference type="Gene3D" id="2.60.40.200">
    <property type="entry name" value="Superoxide dismutase, copper/zinc binding domain"/>
    <property type="match status" value="1"/>
</dbReference>
<evidence type="ECO:0000259" key="9">
    <source>
        <dbReference type="Pfam" id="PF00080"/>
    </source>
</evidence>
<evidence type="ECO:0000256" key="6">
    <source>
        <dbReference type="ARBA" id="ARBA00023008"/>
    </source>
</evidence>
<dbReference type="InterPro" id="IPR018152">
    <property type="entry name" value="SOD_Cu/Zn_BS"/>
</dbReference>
<comment type="cofactor">
    <cofactor evidence="7">
        <name>Cu cation</name>
        <dbReference type="ChEBI" id="CHEBI:23378"/>
    </cofactor>
    <text evidence="7">Binds 1 copper ion per subunit.</text>
</comment>
<feature type="signal peptide" evidence="8">
    <location>
        <begin position="1"/>
        <end position="20"/>
    </location>
</feature>
<dbReference type="CDD" id="cd00305">
    <property type="entry name" value="Cu-Zn_Superoxide_Dismutase"/>
    <property type="match status" value="1"/>
</dbReference>
<dbReference type="OrthoDB" id="2015551at2759"/>
<dbReference type="FunFam" id="2.60.40.200:FF:000001">
    <property type="entry name" value="Superoxide dismutase [Cu-Zn]"/>
    <property type="match status" value="1"/>
</dbReference>
<comment type="cofactor">
    <cofactor evidence="7">
        <name>Zn(2+)</name>
        <dbReference type="ChEBI" id="CHEBI:29105"/>
    </cofactor>
    <text evidence="7">Binds 1 zinc ion per subunit.</text>
</comment>
<comment type="function">
    <text evidence="7">Destroys radicals which are normally produced within the cells and which are toxic to biological systems.</text>
</comment>
<comment type="caution">
    <text evidence="10">The sequence shown here is derived from an EMBL/GenBank/DDBJ whole genome shotgun (WGS) entry which is preliminary data.</text>
</comment>
<evidence type="ECO:0000256" key="7">
    <source>
        <dbReference type="RuleBase" id="RU000393"/>
    </source>
</evidence>
<evidence type="ECO:0000313" key="11">
    <source>
        <dbReference type="Proteomes" id="UP000499080"/>
    </source>
</evidence>
<dbReference type="AlphaFoldDB" id="A0A4Y2DGV0"/>
<organism evidence="10 11">
    <name type="scientific">Araneus ventricosus</name>
    <name type="common">Orbweaver spider</name>
    <name type="synonym">Epeira ventricosa</name>
    <dbReference type="NCBI Taxonomy" id="182803"/>
    <lineage>
        <taxon>Eukaryota</taxon>
        <taxon>Metazoa</taxon>
        <taxon>Ecdysozoa</taxon>
        <taxon>Arthropoda</taxon>
        <taxon>Chelicerata</taxon>
        <taxon>Arachnida</taxon>
        <taxon>Araneae</taxon>
        <taxon>Araneomorphae</taxon>
        <taxon>Entelegynae</taxon>
        <taxon>Araneoidea</taxon>
        <taxon>Araneidae</taxon>
        <taxon>Araneus</taxon>
    </lineage>
</organism>
<keyword evidence="2 7" id="KW-0479">Metal-binding</keyword>
<dbReference type="SUPFAM" id="SSF49329">
    <property type="entry name" value="Cu,Zn superoxide dismutase-like"/>
    <property type="match status" value="1"/>
</dbReference>
<feature type="domain" description="Superoxide dismutase copper/zinc binding" evidence="9">
    <location>
        <begin position="47"/>
        <end position="182"/>
    </location>
</feature>
<evidence type="ECO:0000256" key="1">
    <source>
        <dbReference type="ARBA" id="ARBA00010457"/>
    </source>
</evidence>
<keyword evidence="11" id="KW-1185">Reference proteome</keyword>
<proteinExistence type="inferred from homology"/>
<keyword evidence="3 7" id="KW-0862">Zinc</keyword>
<keyword evidence="6 7" id="KW-0186">Copper</keyword>
<accession>A0A4Y2DGV0</accession>
<evidence type="ECO:0000256" key="3">
    <source>
        <dbReference type="ARBA" id="ARBA00022833"/>
    </source>
</evidence>
<evidence type="ECO:0000256" key="2">
    <source>
        <dbReference type="ARBA" id="ARBA00022723"/>
    </source>
</evidence>
<comment type="catalytic activity">
    <reaction evidence="7">
        <text>2 superoxide + 2 H(+) = H2O2 + O2</text>
        <dbReference type="Rhea" id="RHEA:20696"/>
        <dbReference type="ChEBI" id="CHEBI:15378"/>
        <dbReference type="ChEBI" id="CHEBI:15379"/>
        <dbReference type="ChEBI" id="CHEBI:16240"/>
        <dbReference type="ChEBI" id="CHEBI:18421"/>
        <dbReference type="EC" id="1.15.1.1"/>
    </reaction>
</comment>
<reference evidence="10 11" key="1">
    <citation type="journal article" date="2019" name="Sci. Rep.">
        <title>Orb-weaving spider Araneus ventricosus genome elucidates the spidroin gene catalogue.</title>
        <authorList>
            <person name="Kono N."/>
            <person name="Nakamura H."/>
            <person name="Ohtoshi R."/>
            <person name="Moran D.A.P."/>
            <person name="Shinohara A."/>
            <person name="Yoshida Y."/>
            <person name="Fujiwara M."/>
            <person name="Mori M."/>
            <person name="Tomita M."/>
            <person name="Arakawa K."/>
        </authorList>
    </citation>
    <scope>NUCLEOTIDE SEQUENCE [LARGE SCALE GENOMIC DNA]</scope>
</reference>
<dbReference type="Pfam" id="PF00080">
    <property type="entry name" value="Sod_Cu"/>
    <property type="match status" value="1"/>
</dbReference>
<evidence type="ECO:0000256" key="4">
    <source>
        <dbReference type="ARBA" id="ARBA00022862"/>
    </source>
</evidence>
<dbReference type="PANTHER" id="PTHR10003">
    <property type="entry name" value="SUPEROXIDE DISMUTASE CU-ZN -RELATED"/>
    <property type="match status" value="1"/>
</dbReference>
<dbReference type="Proteomes" id="UP000499080">
    <property type="component" value="Unassembled WGS sequence"/>
</dbReference>
<comment type="similarity">
    <text evidence="1 7">Belongs to the Cu-Zn superoxide dismutase family.</text>
</comment>
<dbReference type="PROSITE" id="PS00087">
    <property type="entry name" value="SOD_CU_ZN_1"/>
    <property type="match status" value="1"/>
</dbReference>
<gene>
    <name evidence="10" type="primary">sod-1_1</name>
    <name evidence="10" type="ORF">AVEN_108601_2</name>
</gene>
<evidence type="ECO:0000256" key="8">
    <source>
        <dbReference type="SAM" id="SignalP"/>
    </source>
</evidence>
<feature type="chain" id="PRO_5021470957" description="Superoxide dismutase [Cu-Zn]" evidence="8">
    <location>
        <begin position="21"/>
        <end position="188"/>
    </location>
</feature>
<name>A0A4Y2DGV0_ARAVE</name>
<keyword evidence="4" id="KW-0049">Antioxidant</keyword>
<dbReference type="InterPro" id="IPR024134">
    <property type="entry name" value="SOD_Cu/Zn_/chaperone"/>
</dbReference>
<dbReference type="EMBL" id="BGPR01000367">
    <property type="protein sequence ID" value="GBM16010.1"/>
    <property type="molecule type" value="Genomic_DNA"/>
</dbReference>
<dbReference type="EC" id="1.15.1.1" evidence="7"/>
<keyword evidence="5 7" id="KW-0560">Oxidoreductase</keyword>
<keyword evidence="8" id="KW-0732">Signal</keyword>
<dbReference type="InterPro" id="IPR001424">
    <property type="entry name" value="SOD_Cu_Zn_dom"/>
</dbReference>
<evidence type="ECO:0000313" key="10">
    <source>
        <dbReference type="EMBL" id="GBM16010.1"/>
    </source>
</evidence>
<dbReference type="InterPro" id="IPR036423">
    <property type="entry name" value="SOD-like_Cu/Zn_dom_sf"/>
</dbReference>
<evidence type="ECO:0000256" key="5">
    <source>
        <dbReference type="ARBA" id="ARBA00023002"/>
    </source>
</evidence>
<dbReference type="PRINTS" id="PR00068">
    <property type="entry name" value="CUZNDISMTASE"/>
</dbReference>